<feature type="compositionally biased region" description="Low complexity" evidence="14">
    <location>
        <begin position="447"/>
        <end position="459"/>
    </location>
</feature>
<organism evidence="16 17">
    <name type="scientific">Paenibacillus rhizoplanae</name>
    <dbReference type="NCBI Taxonomy" id="1917181"/>
    <lineage>
        <taxon>Bacteria</taxon>
        <taxon>Bacillati</taxon>
        <taxon>Bacillota</taxon>
        <taxon>Bacilli</taxon>
        <taxon>Bacillales</taxon>
        <taxon>Paenibacillaceae</taxon>
        <taxon>Paenibacillus</taxon>
    </lineage>
</organism>
<evidence type="ECO:0000259" key="15">
    <source>
        <dbReference type="PROSITE" id="PS50880"/>
    </source>
</evidence>
<keyword evidence="1 12" id="KW-0240">DNA-directed RNA polymerase</keyword>
<keyword evidence="8 12" id="KW-0862">Zinc</keyword>
<dbReference type="InterPro" id="IPR034151">
    <property type="entry name" value="TOPRIM_DnaG_bac"/>
</dbReference>
<dbReference type="HAMAP" id="MF_00974">
    <property type="entry name" value="DNA_primase_DnaG"/>
    <property type="match status" value="1"/>
</dbReference>
<dbReference type="PROSITE" id="PS50880">
    <property type="entry name" value="TOPRIM"/>
    <property type="match status" value="1"/>
</dbReference>
<protein>
    <recommendedName>
        <fullName evidence="12 13">DNA primase</fullName>
        <ecNumber evidence="12">2.7.7.101</ecNumber>
    </recommendedName>
</protein>
<evidence type="ECO:0000256" key="5">
    <source>
        <dbReference type="ARBA" id="ARBA00022705"/>
    </source>
</evidence>
<dbReference type="PANTHER" id="PTHR30313:SF2">
    <property type="entry name" value="DNA PRIMASE"/>
    <property type="match status" value="1"/>
</dbReference>
<dbReference type="EMBL" id="JBHUKY010000033">
    <property type="protein sequence ID" value="MFD2412184.1"/>
    <property type="molecule type" value="Genomic_DNA"/>
</dbReference>
<dbReference type="SMART" id="SM00400">
    <property type="entry name" value="ZnF_CHCC"/>
    <property type="match status" value="1"/>
</dbReference>
<comment type="domain">
    <text evidence="12">Contains an N-terminal zinc-binding domain, a central core domain that contains the primase activity, and a C-terminal DnaB-binding domain.</text>
</comment>
<dbReference type="InterPro" id="IPR019475">
    <property type="entry name" value="DNA_primase_DnaB-bd"/>
</dbReference>
<evidence type="ECO:0000256" key="8">
    <source>
        <dbReference type="ARBA" id="ARBA00022833"/>
    </source>
</evidence>
<dbReference type="Gene3D" id="6.10.140.360">
    <property type="match status" value="1"/>
</dbReference>
<dbReference type="Proteomes" id="UP001597448">
    <property type="component" value="Unassembled WGS sequence"/>
</dbReference>
<dbReference type="InterPro" id="IPR050219">
    <property type="entry name" value="DnaG_primase"/>
</dbReference>
<dbReference type="Gene3D" id="3.90.580.10">
    <property type="entry name" value="Zinc finger, CHC2-type domain"/>
    <property type="match status" value="1"/>
</dbReference>
<dbReference type="PANTHER" id="PTHR30313">
    <property type="entry name" value="DNA PRIMASE"/>
    <property type="match status" value="1"/>
</dbReference>
<evidence type="ECO:0000256" key="13">
    <source>
        <dbReference type="PIRNR" id="PIRNR002811"/>
    </source>
</evidence>
<comment type="cofactor">
    <cofactor evidence="12 13">
        <name>Zn(2+)</name>
        <dbReference type="ChEBI" id="CHEBI:29105"/>
    </cofactor>
    <text evidence="12 13">Binds 1 zinc ion per monomer.</text>
</comment>
<dbReference type="InterPro" id="IPR036185">
    <property type="entry name" value="DNA_heli_DnaB-like_N_sf"/>
</dbReference>
<evidence type="ECO:0000256" key="1">
    <source>
        <dbReference type="ARBA" id="ARBA00022478"/>
    </source>
</evidence>
<dbReference type="InterPro" id="IPR016136">
    <property type="entry name" value="DNA_helicase_N/primase_C"/>
</dbReference>
<evidence type="ECO:0000313" key="16">
    <source>
        <dbReference type="EMBL" id="MFD2412184.1"/>
    </source>
</evidence>
<evidence type="ECO:0000256" key="2">
    <source>
        <dbReference type="ARBA" id="ARBA00022515"/>
    </source>
</evidence>
<dbReference type="SUPFAM" id="SSF48024">
    <property type="entry name" value="N-terminal domain of DnaB helicase"/>
    <property type="match status" value="1"/>
</dbReference>
<dbReference type="Gene3D" id="1.10.860.10">
    <property type="entry name" value="DNAb Helicase, Chain A"/>
    <property type="match status" value="1"/>
</dbReference>
<comment type="catalytic activity">
    <reaction evidence="12">
        <text>ssDNA + n NTP = ssDNA/pppN(pN)n-1 hybrid + (n-1) diphosphate.</text>
        <dbReference type="EC" id="2.7.7.101"/>
    </reaction>
</comment>
<dbReference type="Gene3D" id="3.90.980.10">
    <property type="entry name" value="DNA primase, catalytic core, N-terminal domain"/>
    <property type="match status" value="1"/>
</dbReference>
<dbReference type="PIRSF" id="PIRSF002811">
    <property type="entry name" value="DnaG"/>
    <property type="match status" value="1"/>
</dbReference>
<dbReference type="InterPro" id="IPR013264">
    <property type="entry name" value="DNAG_N"/>
</dbReference>
<dbReference type="InterPro" id="IPR006171">
    <property type="entry name" value="TOPRIM_dom"/>
</dbReference>
<evidence type="ECO:0000256" key="14">
    <source>
        <dbReference type="SAM" id="MobiDB-lite"/>
    </source>
</evidence>
<evidence type="ECO:0000256" key="7">
    <source>
        <dbReference type="ARBA" id="ARBA00022771"/>
    </source>
</evidence>
<dbReference type="InterPro" id="IPR002694">
    <property type="entry name" value="Znf_CHC2"/>
</dbReference>
<keyword evidence="6 12" id="KW-0479">Metal-binding</keyword>
<keyword evidence="17" id="KW-1185">Reference proteome</keyword>
<keyword evidence="10 12" id="KW-0238">DNA-binding</keyword>
<comment type="similarity">
    <text evidence="12 13">Belongs to the DnaG primase family.</text>
</comment>
<dbReference type="CDD" id="cd03364">
    <property type="entry name" value="TOPRIM_DnaG_primases"/>
    <property type="match status" value="1"/>
</dbReference>
<dbReference type="Pfam" id="PF13155">
    <property type="entry name" value="Toprim_2"/>
    <property type="match status" value="1"/>
</dbReference>
<comment type="caution">
    <text evidence="16">The sequence shown here is derived from an EMBL/GenBank/DDBJ whole genome shotgun (WGS) entry which is preliminary data.</text>
</comment>
<feature type="region of interest" description="Disordered" evidence="14">
    <location>
        <begin position="444"/>
        <end position="466"/>
    </location>
</feature>
<dbReference type="Pfam" id="PF01807">
    <property type="entry name" value="Zn_ribbon_DnaG"/>
    <property type="match status" value="1"/>
</dbReference>
<dbReference type="EC" id="2.7.7.101" evidence="12"/>
<evidence type="ECO:0000313" key="17">
    <source>
        <dbReference type="Proteomes" id="UP001597448"/>
    </source>
</evidence>
<dbReference type="Gene3D" id="3.40.1360.10">
    <property type="match status" value="1"/>
</dbReference>
<evidence type="ECO:0000256" key="12">
    <source>
        <dbReference type="HAMAP-Rule" id="MF_00974"/>
    </source>
</evidence>
<sequence length="611" mass="68371">MKVVEVASGHGPIPEEVIENVLARHDIVDTVSKVVHLSKQGKYLWGLCPFHSEKSPSFTVTPDRGVFHCFGCGMGGNAIKFRMEIEGLSFPEAVRIMAEESDIPVPEGRGGALAAPDPERDRLIQAYDLSAKYYHYLLKNTEYGTAAMEYLRNRGFSDKMIDQFQIGYAPDRWDTLLQFLEKRGFDLAEMEKGGLLSARGEGKGYLDRFRGRVIFPIANRMGKTIAFAGRIFGEGQPKYLNSPESRLFNKSRILYNLHQSKASIRKTRQIVLFEGYGDVISAWDAGVHNGVATMGTSLTEGHVALMKSLGDEIVLSYDGDKAGQAAALKAIPILEASGLRVKVALLPSGLDPDEFITRHGGDRFREQVIDSAVSSIKFKLIYLKKNHILLEEDGKIAYVKEALEIIAGLPSSTEREVYLREIASELELSYDSLKQDCNLLRASMQKNNPEGDNNDNRWNNGRHKKGQVQTPTLLPAYHVAERRLLSLMIQDPEAATYVGERLGEEFNIDDHAAIAAYLYAYYAQGKPPGISRFLSSLQDDRLEKTATAISMMDTPPDWSTQVLDDCIREVRKYPLQRKIEPKREEMIQAEKSGDFLRAAQIASEILALERQ</sequence>
<comment type="function">
    <text evidence="12 13">RNA polymerase that catalyzes the synthesis of short RNA molecules used as primers for DNA polymerase during DNA replication.</text>
</comment>
<accession>A0ABW5FC11</accession>
<name>A0ABW5FC11_9BACL</name>
<dbReference type="InterPro" id="IPR006295">
    <property type="entry name" value="DNA_primase_DnaG"/>
</dbReference>
<keyword evidence="4 12" id="KW-0548">Nucleotidyltransferase</keyword>
<keyword evidence="5 12" id="KW-0235">DNA replication</keyword>
<evidence type="ECO:0000256" key="4">
    <source>
        <dbReference type="ARBA" id="ARBA00022695"/>
    </source>
</evidence>
<evidence type="ECO:0000256" key="10">
    <source>
        <dbReference type="ARBA" id="ARBA00023125"/>
    </source>
</evidence>
<dbReference type="SUPFAM" id="SSF57783">
    <property type="entry name" value="Zinc beta-ribbon"/>
    <property type="match status" value="1"/>
</dbReference>
<keyword evidence="3 12" id="KW-0808">Transferase</keyword>
<proteinExistence type="inferred from homology"/>
<keyword evidence="2 12" id="KW-0639">Primosome</keyword>
<keyword evidence="11 12" id="KW-0804">Transcription</keyword>
<feature type="zinc finger region" description="CHC2-type" evidence="12">
    <location>
        <begin position="48"/>
        <end position="72"/>
    </location>
</feature>
<dbReference type="InterPro" id="IPR037068">
    <property type="entry name" value="DNA_primase_core_N_sf"/>
</dbReference>
<feature type="domain" description="Toprim" evidence="15">
    <location>
        <begin position="268"/>
        <end position="351"/>
    </location>
</feature>
<dbReference type="RefSeq" id="WP_379313187.1">
    <property type="nucleotide sequence ID" value="NZ_JBHUKY010000033.1"/>
</dbReference>
<dbReference type="InterPro" id="IPR030846">
    <property type="entry name" value="DnaG_bac"/>
</dbReference>
<dbReference type="SUPFAM" id="SSF56731">
    <property type="entry name" value="DNA primase core"/>
    <property type="match status" value="1"/>
</dbReference>
<keyword evidence="7 12" id="KW-0863">Zinc-finger</keyword>
<evidence type="ECO:0000256" key="11">
    <source>
        <dbReference type="ARBA" id="ARBA00023163"/>
    </source>
</evidence>
<evidence type="ECO:0000256" key="6">
    <source>
        <dbReference type="ARBA" id="ARBA00022723"/>
    </source>
</evidence>
<dbReference type="NCBIfam" id="TIGR01391">
    <property type="entry name" value="dnaG"/>
    <property type="match status" value="1"/>
</dbReference>
<dbReference type="Pfam" id="PF08275">
    <property type="entry name" value="DNAG_N"/>
    <property type="match status" value="1"/>
</dbReference>
<dbReference type="InterPro" id="IPR036977">
    <property type="entry name" value="DNA_primase_Znf_CHC2"/>
</dbReference>
<comment type="subunit">
    <text evidence="12">Monomer. Interacts with DnaB.</text>
</comment>
<gene>
    <name evidence="12 16" type="primary">dnaG</name>
    <name evidence="16" type="ORF">ACFSX3_20025</name>
</gene>
<evidence type="ECO:0000256" key="9">
    <source>
        <dbReference type="ARBA" id="ARBA00022842"/>
    </source>
</evidence>
<evidence type="ECO:0000256" key="3">
    <source>
        <dbReference type="ARBA" id="ARBA00022679"/>
    </source>
</evidence>
<dbReference type="SMART" id="SM00493">
    <property type="entry name" value="TOPRIM"/>
    <property type="match status" value="1"/>
</dbReference>
<reference evidence="17" key="1">
    <citation type="journal article" date="2019" name="Int. J. Syst. Evol. Microbiol.">
        <title>The Global Catalogue of Microorganisms (GCM) 10K type strain sequencing project: providing services to taxonomists for standard genome sequencing and annotation.</title>
        <authorList>
            <consortium name="The Broad Institute Genomics Platform"/>
            <consortium name="The Broad Institute Genome Sequencing Center for Infectious Disease"/>
            <person name="Wu L."/>
            <person name="Ma J."/>
        </authorList>
    </citation>
    <scope>NUCLEOTIDE SEQUENCE [LARGE SCALE GENOMIC DNA]</scope>
    <source>
        <strain evidence="17">CCM 8725</strain>
    </source>
</reference>
<keyword evidence="9" id="KW-0460">Magnesium</keyword>
<dbReference type="Pfam" id="PF10410">
    <property type="entry name" value="DnaB_bind"/>
    <property type="match status" value="1"/>
</dbReference>